<comment type="subcellular location">
    <subcellularLocation>
        <location evidence="1">Membrane</location>
        <topology evidence="1">Multi-pass membrane protein</topology>
    </subcellularLocation>
</comment>
<dbReference type="InterPro" id="IPR051401">
    <property type="entry name" value="GtrA_CellWall_Glycosyl"/>
</dbReference>
<dbReference type="AlphaFoldDB" id="A0A3P3XQN3"/>
<evidence type="ECO:0000256" key="3">
    <source>
        <dbReference type="ARBA" id="ARBA00022692"/>
    </source>
</evidence>
<dbReference type="InterPro" id="IPR007267">
    <property type="entry name" value="GtrA_DPMS_TM"/>
</dbReference>
<evidence type="ECO:0000256" key="6">
    <source>
        <dbReference type="SAM" id="Phobius"/>
    </source>
</evidence>
<feature type="transmembrane region" description="Helical" evidence="6">
    <location>
        <begin position="35"/>
        <end position="55"/>
    </location>
</feature>
<feature type="transmembrane region" description="Helical" evidence="6">
    <location>
        <begin position="107"/>
        <end position="124"/>
    </location>
</feature>
<reference evidence="8" key="1">
    <citation type="submission" date="2017-02" db="EMBL/GenBank/DDBJ databases">
        <authorList>
            <person name="Regsiter A."/>
            <person name="William W."/>
        </authorList>
    </citation>
    <scope>NUCLEOTIDE SEQUENCE</scope>
    <source>
        <strain evidence="8">BdmA 4</strain>
    </source>
</reference>
<evidence type="ECO:0000313" key="8">
    <source>
        <dbReference type="EMBL" id="SLM18163.1"/>
    </source>
</evidence>
<evidence type="ECO:0000256" key="2">
    <source>
        <dbReference type="ARBA" id="ARBA00009399"/>
    </source>
</evidence>
<evidence type="ECO:0000256" key="1">
    <source>
        <dbReference type="ARBA" id="ARBA00004141"/>
    </source>
</evidence>
<dbReference type="Pfam" id="PF04138">
    <property type="entry name" value="GtrA_DPMS_TM"/>
    <property type="match status" value="1"/>
</dbReference>
<keyword evidence="5 6" id="KW-0472">Membrane</keyword>
<keyword evidence="3 6" id="KW-0812">Transmembrane</keyword>
<protein>
    <submittedName>
        <fullName evidence="8">GtrA family protein</fullName>
    </submittedName>
</protein>
<name>A0A3P3XQN3_9SPIR</name>
<dbReference type="EMBL" id="FWDO01000004">
    <property type="protein sequence ID" value="SLM18163.1"/>
    <property type="molecule type" value="Genomic_DNA"/>
</dbReference>
<accession>A0A3P3XQN3</accession>
<comment type="similarity">
    <text evidence="2">Belongs to the GtrA family.</text>
</comment>
<dbReference type="GO" id="GO:0000271">
    <property type="term" value="P:polysaccharide biosynthetic process"/>
    <property type="evidence" value="ECO:0007669"/>
    <property type="project" value="InterPro"/>
</dbReference>
<gene>
    <name evidence="8" type="ORF">SPIRO4BDMA_40735</name>
</gene>
<feature type="transmembrane region" description="Helical" evidence="6">
    <location>
        <begin position="76"/>
        <end position="101"/>
    </location>
</feature>
<keyword evidence="4 6" id="KW-1133">Transmembrane helix</keyword>
<proteinExistence type="inferred from homology"/>
<dbReference type="PANTHER" id="PTHR38459:SF1">
    <property type="entry name" value="PROPHAGE BACTOPRENOL-LINKED GLUCOSE TRANSLOCASE HOMOLOG"/>
    <property type="match status" value="1"/>
</dbReference>
<evidence type="ECO:0000256" key="5">
    <source>
        <dbReference type="ARBA" id="ARBA00023136"/>
    </source>
</evidence>
<dbReference type="PANTHER" id="PTHR38459">
    <property type="entry name" value="PROPHAGE BACTOPRENOL-LINKED GLUCOSE TRANSLOCASE HOMOLOG"/>
    <property type="match status" value="1"/>
</dbReference>
<sequence>MHHSILTFSKAQISSFIGGVVDYGIMVLFTELLHVHYTISIAFGGIIGAVINFSVNRMWSFYSKETPYKYTVIQQLTMFCPMVLGSIALKSGGTFALTSLTKIDYKFTRLAVDAIVSVFFNYMLQRHWIFKKKH</sequence>
<evidence type="ECO:0000259" key="7">
    <source>
        <dbReference type="Pfam" id="PF04138"/>
    </source>
</evidence>
<evidence type="ECO:0000256" key="4">
    <source>
        <dbReference type="ARBA" id="ARBA00022989"/>
    </source>
</evidence>
<feature type="domain" description="GtrA/DPMS transmembrane" evidence="7">
    <location>
        <begin position="16"/>
        <end position="130"/>
    </location>
</feature>
<organism evidence="8">
    <name type="scientific">uncultured spirochete</name>
    <dbReference type="NCBI Taxonomy" id="156406"/>
    <lineage>
        <taxon>Bacteria</taxon>
        <taxon>Pseudomonadati</taxon>
        <taxon>Spirochaetota</taxon>
        <taxon>Spirochaetia</taxon>
        <taxon>Spirochaetales</taxon>
        <taxon>environmental samples</taxon>
    </lineage>
</organism>
<dbReference type="GO" id="GO:0005886">
    <property type="term" value="C:plasma membrane"/>
    <property type="evidence" value="ECO:0007669"/>
    <property type="project" value="TreeGrafter"/>
</dbReference>